<dbReference type="GO" id="GO:0005739">
    <property type="term" value="C:mitochondrion"/>
    <property type="evidence" value="ECO:0007669"/>
    <property type="project" value="UniProtKB-SubCell"/>
</dbReference>
<organism evidence="4 5">
    <name type="scientific">Fusarium mexicanum</name>
    <dbReference type="NCBI Taxonomy" id="751941"/>
    <lineage>
        <taxon>Eukaryota</taxon>
        <taxon>Fungi</taxon>
        <taxon>Dikarya</taxon>
        <taxon>Ascomycota</taxon>
        <taxon>Pezizomycotina</taxon>
        <taxon>Sordariomycetes</taxon>
        <taxon>Hypocreomycetidae</taxon>
        <taxon>Hypocreales</taxon>
        <taxon>Nectriaceae</taxon>
        <taxon>Fusarium</taxon>
        <taxon>Fusarium fujikuroi species complex</taxon>
    </lineage>
</organism>
<dbReference type="PANTHER" id="PTHR33481">
    <property type="entry name" value="REVERSE TRANSCRIPTASE"/>
    <property type="match status" value="1"/>
</dbReference>
<keyword evidence="4" id="KW-0808">Transferase</keyword>
<comment type="subcellular location">
    <subcellularLocation>
        <location evidence="1">Mitochondrion</location>
    </subcellularLocation>
</comment>
<feature type="domain" description="Reverse transcriptase" evidence="3">
    <location>
        <begin position="1"/>
        <end position="166"/>
    </location>
</feature>
<accession>A0A8H5I4T8</accession>
<keyword evidence="2" id="KW-0496">Mitochondrion</keyword>
<dbReference type="PROSITE" id="PS50878">
    <property type="entry name" value="RT_POL"/>
    <property type="match status" value="1"/>
</dbReference>
<dbReference type="AlphaFoldDB" id="A0A8H5I4T8"/>
<gene>
    <name evidence="4" type="ORF">FMEXI_14141</name>
</gene>
<name>A0A8H5I4T8_9HYPO</name>
<sequence length="239" mass="26595">MALTSCQRLLQRMKARGIPEGLLRWVDAFCSERTATIMINGQSSESRPLPQAGLPQGSPLSPMLFLFFNADLVQTQIDKNGGAIAFVDDYRAWVSGPTAQNNRRGIQAVIDKALDWERRSGATFEAEKTAIIHFTRYTGRIDSEPFTIKDESVFPKDQVKILGVVMDSRLHYKQHIARAATKGLEAVMELKRLKGMAPATTRQLFAAMVAPVVDYASNVWMHACKTLATVLHERGDRSS</sequence>
<keyword evidence="4" id="KW-0695">RNA-directed DNA polymerase</keyword>
<dbReference type="Pfam" id="PF00078">
    <property type="entry name" value="RVT_1"/>
    <property type="match status" value="1"/>
</dbReference>
<comment type="caution">
    <text evidence="4">The sequence shown here is derived from an EMBL/GenBank/DDBJ whole genome shotgun (WGS) entry which is preliminary data.</text>
</comment>
<evidence type="ECO:0000259" key="3">
    <source>
        <dbReference type="PROSITE" id="PS50878"/>
    </source>
</evidence>
<evidence type="ECO:0000256" key="2">
    <source>
        <dbReference type="ARBA" id="ARBA00023128"/>
    </source>
</evidence>
<evidence type="ECO:0000313" key="4">
    <source>
        <dbReference type="EMBL" id="KAF5529467.1"/>
    </source>
</evidence>
<dbReference type="InterPro" id="IPR000477">
    <property type="entry name" value="RT_dom"/>
</dbReference>
<protein>
    <submittedName>
        <fullName evidence="4">Reverse transcriptase</fullName>
    </submittedName>
</protein>
<dbReference type="EMBL" id="JAAOAM010000574">
    <property type="protein sequence ID" value="KAF5529467.1"/>
    <property type="molecule type" value="Genomic_DNA"/>
</dbReference>
<dbReference type="GO" id="GO:0003964">
    <property type="term" value="F:RNA-directed DNA polymerase activity"/>
    <property type="evidence" value="ECO:0007669"/>
    <property type="project" value="UniProtKB-KW"/>
</dbReference>
<dbReference type="InterPro" id="IPR043502">
    <property type="entry name" value="DNA/RNA_pol_sf"/>
</dbReference>
<evidence type="ECO:0000256" key="1">
    <source>
        <dbReference type="ARBA" id="ARBA00004173"/>
    </source>
</evidence>
<evidence type="ECO:0000313" key="5">
    <source>
        <dbReference type="Proteomes" id="UP000522262"/>
    </source>
</evidence>
<keyword evidence="5" id="KW-1185">Reference proteome</keyword>
<keyword evidence="4" id="KW-0548">Nucleotidyltransferase</keyword>
<proteinExistence type="predicted"/>
<reference evidence="4 5" key="1">
    <citation type="submission" date="2020-05" db="EMBL/GenBank/DDBJ databases">
        <title>Identification and distribution of gene clusters putatively required for synthesis of sphingolipid metabolism inhibitors in phylogenetically diverse species of the filamentous fungus Fusarium.</title>
        <authorList>
            <person name="Kim H.-S."/>
            <person name="Busman M."/>
            <person name="Brown D.W."/>
            <person name="Divon H."/>
            <person name="Uhlig S."/>
            <person name="Proctor R.H."/>
        </authorList>
    </citation>
    <scope>NUCLEOTIDE SEQUENCE [LARGE SCALE GENOMIC DNA]</scope>
    <source>
        <strain evidence="4 5">NRRL 53147</strain>
    </source>
</reference>
<dbReference type="PANTHER" id="PTHR33481:SF1">
    <property type="entry name" value="ENDONUCLEASE_EXONUCLEASE_PHOSPHATASE DOMAIN-CONTAINING PROTEIN-RELATED"/>
    <property type="match status" value="1"/>
</dbReference>
<dbReference type="SUPFAM" id="SSF56672">
    <property type="entry name" value="DNA/RNA polymerases"/>
    <property type="match status" value="1"/>
</dbReference>
<dbReference type="Proteomes" id="UP000522262">
    <property type="component" value="Unassembled WGS sequence"/>
</dbReference>